<dbReference type="InterPro" id="IPR008886">
    <property type="entry name" value="UPF0227/Esterase_YqiA"/>
</dbReference>
<feature type="compositionally biased region" description="Polar residues" evidence="1">
    <location>
        <begin position="703"/>
        <end position="716"/>
    </location>
</feature>
<dbReference type="EMBL" id="JAPFFF010000040">
    <property type="protein sequence ID" value="KAK8841701.1"/>
    <property type="molecule type" value="Genomic_DNA"/>
</dbReference>
<reference evidence="2 3" key="1">
    <citation type="submission" date="2024-04" db="EMBL/GenBank/DDBJ databases">
        <title>Tritrichomonas musculus Genome.</title>
        <authorList>
            <person name="Alves-Ferreira E."/>
            <person name="Grigg M."/>
            <person name="Lorenzi H."/>
            <person name="Galac M."/>
        </authorList>
    </citation>
    <scope>NUCLEOTIDE SEQUENCE [LARGE SCALE GENOMIC DNA]</scope>
    <source>
        <strain evidence="2 3">EAF2021</strain>
    </source>
</reference>
<gene>
    <name evidence="2" type="ORF">M9Y10_026645</name>
</gene>
<organism evidence="2 3">
    <name type="scientific">Tritrichomonas musculus</name>
    <dbReference type="NCBI Taxonomy" id="1915356"/>
    <lineage>
        <taxon>Eukaryota</taxon>
        <taxon>Metamonada</taxon>
        <taxon>Parabasalia</taxon>
        <taxon>Tritrichomonadida</taxon>
        <taxon>Tritrichomonadidae</taxon>
        <taxon>Tritrichomonas</taxon>
    </lineage>
</organism>
<evidence type="ECO:0000313" key="2">
    <source>
        <dbReference type="EMBL" id="KAK8841701.1"/>
    </source>
</evidence>
<name>A0ABR2H772_9EUKA</name>
<dbReference type="Proteomes" id="UP001470230">
    <property type="component" value="Unassembled WGS sequence"/>
</dbReference>
<proteinExistence type="predicted"/>
<comment type="caution">
    <text evidence="2">The sequence shown here is derived from an EMBL/GenBank/DDBJ whole genome shotgun (WGS) entry which is preliminary data.</text>
</comment>
<protein>
    <recommendedName>
        <fullName evidence="4">Fungal lipase-like domain-containing protein</fullName>
    </recommendedName>
</protein>
<feature type="compositionally biased region" description="Basic and acidic residues" evidence="1">
    <location>
        <begin position="687"/>
        <end position="702"/>
    </location>
</feature>
<feature type="region of interest" description="Disordered" evidence="1">
    <location>
        <begin position="677"/>
        <end position="716"/>
    </location>
</feature>
<keyword evidence="3" id="KW-1185">Reference proteome</keyword>
<evidence type="ECO:0000313" key="3">
    <source>
        <dbReference type="Proteomes" id="UP001470230"/>
    </source>
</evidence>
<evidence type="ECO:0008006" key="4">
    <source>
        <dbReference type="Google" id="ProtNLM"/>
    </source>
</evidence>
<dbReference type="Pfam" id="PF05728">
    <property type="entry name" value="UPF0227"/>
    <property type="match status" value="1"/>
</dbReference>
<sequence>MISQLHEFSLSNHSNKSKNFSKSSRNLHIFSSKKVSAQKLHKWNKKINYSLTRIGINCCNNNLIESNHNIRSTPYSIFSDLISDFENSSNNEKALRQLYNFCDNLSPFMERLRDLLTSIGKFFSFLLIPFFIFSTAYNWCCQKRKAALNRTIRHPLFQAVQKLIEIKLNDEINEITKLKYIYLLSSIDRQKTRETLQQTQFVKLIPIFGNEQKNSEKNEPKFNQYEIFIQNLFTVSQISDSVEDQSETAKNLFKSCEGQEASDLFKKIYNNLTLGEKIDEVGCGREIMHIDESPYKIFGAESFLLNLDSLIIWAFVDKIYEQNDSEEMNNSMEKECDVKNDSNKNCDVKSDSNNNCDVKSDSNKNCDAKNDLNKNCDVKSDSNKNRDVKIDDRKPFIESCEGFTYGKFYFDYDHYISNDYKLYVSVRSASKTTLVTDAKRLGLITPEKAEELKECHINEIQLIYIIFRSLSCIKDVFTAAKNVMDLVPVSIDHADKFTRELIEKIRNFNQKVSSSKIRCIPLFLGFSMGGMTAKVMSIKYGFSSVVFNPLGIGRGLQNFIGEEKLKIARDDNHSLCYQSYFMKWDWVSDSHSNNISKYFIFKPQIGQSFIIDEIPNFIRNLNAMARHNYISYILTIWSFDSIYTRISDFLEKYKTQERLLHLQEVFFNDYEKEKSKCTNEQPLEKGQTSERDKNKSDTDNLESKNQVSNDCSTQVSDQHNEDESFKNLIFDCLKHSLLQSLAQILCYGTMLTTENIKEINSFLIQMLDDQSVGYKKQFLSYFLPMFQDILKNNW</sequence>
<accession>A0ABR2H772</accession>
<evidence type="ECO:0000256" key="1">
    <source>
        <dbReference type="SAM" id="MobiDB-lite"/>
    </source>
</evidence>